<dbReference type="EMBL" id="JADBEM010000001">
    <property type="protein sequence ID" value="MBE1608522.1"/>
    <property type="molecule type" value="Genomic_DNA"/>
</dbReference>
<dbReference type="InterPro" id="IPR027417">
    <property type="entry name" value="P-loop_NTPase"/>
</dbReference>
<sequence>MARLVHLNGPPGIGKSTLSALYADRNPGTLNLDVDTVHRLIGGWQDKETDTWPVVWSIVRAMATTHLDGGLDVVLPQYFARLEEITSFEELAREHGADFREVVLLDDREAAVERFNHRARNSDDPWIRHHQRLIELGGGPVVLGTMYDNLLEVVRQCPGAVVVPSVVGRVQETYEHLMDALREPVS</sequence>
<proteinExistence type="predicted"/>
<gene>
    <name evidence="1" type="ORF">HEB94_005370</name>
</gene>
<dbReference type="Gene3D" id="3.40.50.300">
    <property type="entry name" value="P-loop containing nucleotide triphosphate hydrolases"/>
    <property type="match status" value="1"/>
</dbReference>
<dbReference type="Proteomes" id="UP000638648">
    <property type="component" value="Unassembled WGS sequence"/>
</dbReference>
<evidence type="ECO:0000313" key="2">
    <source>
        <dbReference type="Proteomes" id="UP000638648"/>
    </source>
</evidence>
<organism evidence="1 2">
    <name type="scientific">Actinopolymorpha pittospori</name>
    <dbReference type="NCBI Taxonomy" id="648752"/>
    <lineage>
        <taxon>Bacteria</taxon>
        <taxon>Bacillati</taxon>
        <taxon>Actinomycetota</taxon>
        <taxon>Actinomycetes</taxon>
        <taxon>Propionibacteriales</taxon>
        <taxon>Actinopolymorphaceae</taxon>
        <taxon>Actinopolymorpha</taxon>
    </lineage>
</organism>
<evidence type="ECO:0000313" key="1">
    <source>
        <dbReference type="EMBL" id="MBE1608522.1"/>
    </source>
</evidence>
<dbReference type="RefSeq" id="WP_192752288.1">
    <property type="nucleotide sequence ID" value="NZ_BAABJL010000097.1"/>
</dbReference>
<dbReference type="Pfam" id="PF13671">
    <property type="entry name" value="AAA_33"/>
    <property type="match status" value="1"/>
</dbReference>
<keyword evidence="1" id="KW-0418">Kinase</keyword>
<keyword evidence="1" id="KW-0808">Transferase</keyword>
<accession>A0A927RA33</accession>
<name>A0A927RA33_9ACTN</name>
<comment type="caution">
    <text evidence="1">The sequence shown here is derived from an EMBL/GenBank/DDBJ whole genome shotgun (WGS) entry which is preliminary data.</text>
</comment>
<dbReference type="AlphaFoldDB" id="A0A927RA33"/>
<dbReference type="GO" id="GO:0016301">
    <property type="term" value="F:kinase activity"/>
    <property type="evidence" value="ECO:0007669"/>
    <property type="project" value="UniProtKB-KW"/>
</dbReference>
<protein>
    <submittedName>
        <fullName evidence="1">Kinase</fullName>
    </submittedName>
</protein>
<dbReference type="SUPFAM" id="SSF52540">
    <property type="entry name" value="P-loop containing nucleoside triphosphate hydrolases"/>
    <property type="match status" value="1"/>
</dbReference>
<keyword evidence="2" id="KW-1185">Reference proteome</keyword>
<reference evidence="1" key="1">
    <citation type="submission" date="2020-10" db="EMBL/GenBank/DDBJ databases">
        <title>Sequencing the genomes of 1000 actinobacteria strains.</title>
        <authorList>
            <person name="Klenk H.-P."/>
        </authorList>
    </citation>
    <scope>NUCLEOTIDE SEQUENCE</scope>
    <source>
        <strain evidence="1">DSM 45354</strain>
    </source>
</reference>